<protein>
    <submittedName>
        <fullName evidence="1">Uncharacterized protein</fullName>
    </submittedName>
</protein>
<dbReference type="EMBL" id="AAFI02000109">
    <property type="protein sequence ID" value="EAL63373.1"/>
    <property type="molecule type" value="Genomic_DNA"/>
</dbReference>
<name>Q54JB5_DICDI</name>
<organism evidence="1 2">
    <name type="scientific">Dictyostelium discoideum</name>
    <name type="common">Social amoeba</name>
    <dbReference type="NCBI Taxonomy" id="44689"/>
    <lineage>
        <taxon>Eukaryota</taxon>
        <taxon>Amoebozoa</taxon>
        <taxon>Evosea</taxon>
        <taxon>Eumycetozoa</taxon>
        <taxon>Dictyostelia</taxon>
        <taxon>Dictyosteliales</taxon>
        <taxon>Dictyosteliaceae</taxon>
        <taxon>Dictyostelium</taxon>
    </lineage>
</organism>
<dbReference type="HOGENOM" id="CLU_3280649_0_0_1"/>
<dbReference type="InParanoid" id="Q54JB5"/>
<reference evidence="1 2" key="1">
    <citation type="journal article" date="2005" name="Nature">
        <title>The genome of the social amoeba Dictyostelium discoideum.</title>
        <authorList>
            <consortium name="The Dictyostelium discoideum Sequencing Consortium"/>
            <person name="Eichinger L."/>
            <person name="Pachebat J.A."/>
            <person name="Glockner G."/>
            <person name="Rajandream M.A."/>
            <person name="Sucgang R."/>
            <person name="Berriman M."/>
            <person name="Song J."/>
            <person name="Olsen R."/>
            <person name="Szafranski K."/>
            <person name="Xu Q."/>
            <person name="Tunggal B."/>
            <person name="Kummerfeld S."/>
            <person name="Madera M."/>
            <person name="Konfortov B.A."/>
            <person name="Rivero F."/>
            <person name="Bankier A.T."/>
            <person name="Lehmann R."/>
            <person name="Hamlin N."/>
            <person name="Davies R."/>
            <person name="Gaudet P."/>
            <person name="Fey P."/>
            <person name="Pilcher K."/>
            <person name="Chen G."/>
            <person name="Saunders D."/>
            <person name="Sodergren E."/>
            <person name="Davis P."/>
            <person name="Kerhornou A."/>
            <person name="Nie X."/>
            <person name="Hall N."/>
            <person name="Anjard C."/>
            <person name="Hemphill L."/>
            <person name="Bason N."/>
            <person name="Farbrother P."/>
            <person name="Desany B."/>
            <person name="Just E."/>
            <person name="Morio T."/>
            <person name="Rost R."/>
            <person name="Churcher C."/>
            <person name="Cooper J."/>
            <person name="Haydock S."/>
            <person name="van Driessche N."/>
            <person name="Cronin A."/>
            <person name="Goodhead I."/>
            <person name="Muzny D."/>
            <person name="Mourier T."/>
            <person name="Pain A."/>
            <person name="Lu M."/>
            <person name="Harper D."/>
            <person name="Lindsay R."/>
            <person name="Hauser H."/>
            <person name="James K."/>
            <person name="Quiles M."/>
            <person name="Madan Babu M."/>
            <person name="Saito T."/>
            <person name="Buchrieser C."/>
            <person name="Wardroper A."/>
            <person name="Felder M."/>
            <person name="Thangavelu M."/>
            <person name="Johnson D."/>
            <person name="Knights A."/>
            <person name="Loulseged H."/>
            <person name="Mungall K."/>
            <person name="Oliver K."/>
            <person name="Price C."/>
            <person name="Quail M.A."/>
            <person name="Urushihara H."/>
            <person name="Hernandez J."/>
            <person name="Rabbinowitsch E."/>
            <person name="Steffen D."/>
            <person name="Sanders M."/>
            <person name="Ma J."/>
            <person name="Kohara Y."/>
            <person name="Sharp S."/>
            <person name="Simmonds M."/>
            <person name="Spiegler S."/>
            <person name="Tivey A."/>
            <person name="Sugano S."/>
            <person name="White B."/>
            <person name="Walker D."/>
            <person name="Woodward J."/>
            <person name="Winckler T."/>
            <person name="Tanaka Y."/>
            <person name="Shaulsky G."/>
            <person name="Schleicher M."/>
            <person name="Weinstock G."/>
            <person name="Rosenthal A."/>
            <person name="Cox E.C."/>
            <person name="Chisholm R.L."/>
            <person name="Gibbs R."/>
            <person name="Loomis W.F."/>
            <person name="Platzer M."/>
            <person name="Kay R.R."/>
            <person name="Williams J."/>
            <person name="Dear P.H."/>
            <person name="Noegel A.A."/>
            <person name="Barrell B."/>
            <person name="Kuspa A."/>
        </authorList>
    </citation>
    <scope>NUCLEOTIDE SEQUENCE [LARGE SCALE GENOMIC DNA]</scope>
    <source>
        <strain evidence="1 2">AX4</strain>
    </source>
</reference>
<dbReference type="VEuPathDB" id="AmoebaDB:DDB_G0288171"/>
<keyword evidence="2" id="KW-1185">Reference proteome</keyword>
<dbReference type="GeneID" id="8626490"/>
<dbReference type="RefSeq" id="XP_636878.1">
    <property type="nucleotide sequence ID" value="XM_631786.1"/>
</dbReference>
<accession>Q54JB5</accession>
<dbReference type="PaxDb" id="44689-DDB0215946"/>
<gene>
    <name evidence="1" type="ORF">DDB_G0288171</name>
</gene>
<dbReference type="Proteomes" id="UP000002195">
    <property type="component" value="Unassembled WGS sequence"/>
</dbReference>
<evidence type="ECO:0000313" key="2">
    <source>
        <dbReference type="Proteomes" id="UP000002195"/>
    </source>
</evidence>
<comment type="caution">
    <text evidence="1">The sequence shown here is derived from an EMBL/GenBank/DDBJ whole genome shotgun (WGS) entry which is preliminary data.</text>
</comment>
<dbReference type="KEGG" id="ddi:DDB_G0288171"/>
<proteinExistence type="predicted"/>
<evidence type="ECO:0000313" key="1">
    <source>
        <dbReference type="EMBL" id="EAL63373.1"/>
    </source>
</evidence>
<sequence>MPILSNQFFWFFINKNNTFTFYFTWLKQWCIGGDKILFYNL</sequence>
<dbReference type="AlphaFoldDB" id="Q54JB5"/>